<dbReference type="Proteomes" id="UP001583177">
    <property type="component" value="Unassembled WGS sequence"/>
</dbReference>
<keyword evidence="4" id="KW-0274">FAD</keyword>
<comment type="similarity">
    <text evidence="2">Belongs to the FAD-binding monooxygenase family.</text>
</comment>
<evidence type="ECO:0000313" key="10">
    <source>
        <dbReference type="Proteomes" id="UP001583177"/>
    </source>
</evidence>
<dbReference type="PANTHER" id="PTHR43098:SF3">
    <property type="entry name" value="L-ORNITHINE N(5)-MONOOXYGENASE-RELATED"/>
    <property type="match status" value="1"/>
</dbReference>
<keyword evidence="6" id="KW-0560">Oxidoreductase</keyword>
<dbReference type="PRINTS" id="PR00411">
    <property type="entry name" value="PNDRDTASEI"/>
</dbReference>
<dbReference type="PANTHER" id="PTHR43098">
    <property type="entry name" value="L-ORNITHINE N(5)-MONOOXYGENASE-RELATED"/>
    <property type="match status" value="1"/>
</dbReference>
<gene>
    <name evidence="9" type="ORF">Daus18300_011131</name>
</gene>
<feature type="domain" description="FAD/NAD(P)-binding" evidence="8">
    <location>
        <begin position="12"/>
        <end position="214"/>
    </location>
</feature>
<dbReference type="InterPro" id="IPR036188">
    <property type="entry name" value="FAD/NAD-bd_sf"/>
</dbReference>
<evidence type="ECO:0000256" key="3">
    <source>
        <dbReference type="ARBA" id="ARBA00022630"/>
    </source>
</evidence>
<dbReference type="Pfam" id="PF07992">
    <property type="entry name" value="Pyr_redox_2"/>
    <property type="match status" value="1"/>
</dbReference>
<keyword evidence="3" id="KW-0285">Flavoprotein</keyword>
<dbReference type="EMBL" id="JAWRVE010000131">
    <property type="protein sequence ID" value="KAL1855314.1"/>
    <property type="molecule type" value="Genomic_DNA"/>
</dbReference>
<dbReference type="Gene3D" id="3.50.50.60">
    <property type="entry name" value="FAD/NAD(P)-binding domain"/>
    <property type="match status" value="2"/>
</dbReference>
<dbReference type="InterPro" id="IPR050775">
    <property type="entry name" value="FAD-binding_Monooxygenases"/>
</dbReference>
<evidence type="ECO:0000256" key="7">
    <source>
        <dbReference type="ARBA" id="ARBA00023033"/>
    </source>
</evidence>
<protein>
    <recommendedName>
        <fullName evidence="8">FAD/NAD(P)-binding domain-containing protein</fullName>
    </recommendedName>
</protein>
<evidence type="ECO:0000256" key="1">
    <source>
        <dbReference type="ARBA" id="ARBA00001974"/>
    </source>
</evidence>
<accession>A0ABR3W7M5</accession>
<evidence type="ECO:0000256" key="6">
    <source>
        <dbReference type="ARBA" id="ARBA00023002"/>
    </source>
</evidence>
<evidence type="ECO:0000313" key="9">
    <source>
        <dbReference type="EMBL" id="KAL1855314.1"/>
    </source>
</evidence>
<evidence type="ECO:0000256" key="4">
    <source>
        <dbReference type="ARBA" id="ARBA00022827"/>
    </source>
</evidence>
<keyword evidence="7" id="KW-0503">Monooxygenase</keyword>
<dbReference type="InterPro" id="IPR023753">
    <property type="entry name" value="FAD/NAD-binding_dom"/>
</dbReference>
<dbReference type="SUPFAM" id="SSF51905">
    <property type="entry name" value="FAD/NAD(P)-binding domain"/>
    <property type="match status" value="2"/>
</dbReference>
<proteinExistence type="inferred from homology"/>
<keyword evidence="10" id="KW-1185">Reference proteome</keyword>
<evidence type="ECO:0000256" key="5">
    <source>
        <dbReference type="ARBA" id="ARBA00022857"/>
    </source>
</evidence>
<name>A0ABR3W7M5_9PEZI</name>
<evidence type="ECO:0000256" key="2">
    <source>
        <dbReference type="ARBA" id="ARBA00010139"/>
    </source>
</evidence>
<comment type="cofactor">
    <cofactor evidence="1">
        <name>FAD</name>
        <dbReference type="ChEBI" id="CHEBI:57692"/>
    </cofactor>
</comment>
<sequence>MEPEPNHVETLDALVVGAGFGGVYQLKRLRELGLKVKLVDSGGDYGGVWHWNRYPGARVDSAIPHYEFDDPALWSRWTWKQRFPGSVELRAYFAHVAKVWDLKKDTHFNAFVKSASWNDAESLWTIDTREGMHFKARYLLLNTGFAAKRYIPDWEGVETFKGTFIHPSYWPHENLDLRGKKVAVIGTGSTGVQLATELSSMVSKLVVFQRTPNTALPMKQVNYSGGEQELEREAYPGLFKARPLSFSGFSFNPMCRNTFDDPPEKREAVYEALWKEGDFKYWLANYQDMLFNKAANDEAYAFWREKTRARIQDPRLRDLLAPVNAPYSFGTKRISLEQGFFEIFNEPHVHLVDVNSTPIQAVTETGIKTSEKEWEFDHIICATGFDSITGGLKQIDIKNSAGKSLAEYWRNGTRTYLGMAVAEFPNVFFTYGPQGPTAFCNGPTVSNP</sequence>
<keyword evidence="5" id="KW-0521">NADP</keyword>
<comment type="caution">
    <text evidence="9">The sequence shown here is derived from an EMBL/GenBank/DDBJ whole genome shotgun (WGS) entry which is preliminary data.</text>
</comment>
<reference evidence="9 10" key="1">
    <citation type="journal article" date="2024" name="IMA Fungus">
        <title>IMA Genome - F19 : A genome assembly and annotation guide to empower mycologists, including annotated draft genome sequences of Ceratocystis pirilliformis, Diaporthe australafricana, Fusarium ophioides, Paecilomyces lecythidis, and Sporothrix stenoceras.</title>
        <authorList>
            <person name="Aylward J."/>
            <person name="Wilson A.M."/>
            <person name="Visagie C.M."/>
            <person name="Spraker J."/>
            <person name="Barnes I."/>
            <person name="Buitendag C."/>
            <person name="Ceriani C."/>
            <person name="Del Mar Angel L."/>
            <person name="du Plessis D."/>
            <person name="Fuchs T."/>
            <person name="Gasser K."/>
            <person name="Kramer D."/>
            <person name="Li W."/>
            <person name="Munsamy K."/>
            <person name="Piso A."/>
            <person name="Price J.L."/>
            <person name="Sonnekus B."/>
            <person name="Thomas C."/>
            <person name="van der Nest A."/>
            <person name="van Dijk A."/>
            <person name="van Heerden A."/>
            <person name="van Vuuren N."/>
            <person name="Yilmaz N."/>
            <person name="Duong T.A."/>
            <person name="van der Merwe N.A."/>
            <person name="Wingfield M.J."/>
            <person name="Wingfield B.D."/>
        </authorList>
    </citation>
    <scope>NUCLEOTIDE SEQUENCE [LARGE SCALE GENOMIC DNA]</scope>
    <source>
        <strain evidence="9 10">CMW 18300</strain>
    </source>
</reference>
<evidence type="ECO:0000259" key="8">
    <source>
        <dbReference type="Pfam" id="PF07992"/>
    </source>
</evidence>
<organism evidence="9 10">
    <name type="scientific">Diaporthe australafricana</name>
    <dbReference type="NCBI Taxonomy" id="127596"/>
    <lineage>
        <taxon>Eukaryota</taxon>
        <taxon>Fungi</taxon>
        <taxon>Dikarya</taxon>
        <taxon>Ascomycota</taxon>
        <taxon>Pezizomycotina</taxon>
        <taxon>Sordariomycetes</taxon>
        <taxon>Sordariomycetidae</taxon>
        <taxon>Diaporthales</taxon>
        <taxon>Diaporthaceae</taxon>
        <taxon>Diaporthe</taxon>
    </lineage>
</organism>